<proteinExistence type="predicted"/>
<accession>A0A1W1C8V4</accession>
<dbReference type="EMBL" id="FPHK01000058">
    <property type="protein sequence ID" value="SFV62179.1"/>
    <property type="molecule type" value="Genomic_DNA"/>
</dbReference>
<protein>
    <submittedName>
        <fullName evidence="1">Uncharacterized protein</fullName>
    </submittedName>
</protein>
<gene>
    <name evidence="1" type="ORF">MNB_SM-6-100</name>
</gene>
<evidence type="ECO:0000313" key="1">
    <source>
        <dbReference type="EMBL" id="SFV62179.1"/>
    </source>
</evidence>
<sequence length="285" mass="32146">MIKKIIGASLISLTLFAADKAEERYDSYTYFGVGVQNIKYNEDITLSDGSAVHSEAKSSSPVYMSGALVRINKRFDFSMDFASTLLPKEIEEKWYKNGSLVQINQFDATINSMQFLGHYKFSNNNRAVLGVTYKLNSYKRYTFKDQNGNYLTDPATGARLGLIREQVATLYASAGYWYESSPHAKKDTIRYKFNALLGKPIWNEASSTGFDKVVFHSTRGYSVESSVYAGYPIIEGLEVGLFGAYSYQKKSGTDVYSDGHTKWPEVTLQLWQAGISFVWNFSKNQ</sequence>
<organism evidence="1">
    <name type="scientific">hydrothermal vent metagenome</name>
    <dbReference type="NCBI Taxonomy" id="652676"/>
    <lineage>
        <taxon>unclassified sequences</taxon>
        <taxon>metagenomes</taxon>
        <taxon>ecological metagenomes</taxon>
    </lineage>
</organism>
<name>A0A1W1C8V4_9ZZZZ</name>
<dbReference type="AlphaFoldDB" id="A0A1W1C8V4"/>
<reference evidence="1" key="1">
    <citation type="submission" date="2016-10" db="EMBL/GenBank/DDBJ databases">
        <authorList>
            <person name="de Groot N.N."/>
        </authorList>
    </citation>
    <scope>NUCLEOTIDE SEQUENCE</scope>
</reference>